<gene>
    <name evidence="11" type="ORF">O9G_002598</name>
    <name evidence="12" type="ORF">ROZALSC1DRAFT_28280</name>
</gene>
<keyword evidence="9" id="KW-0175">Coiled coil</keyword>
<dbReference type="InterPro" id="IPR026010">
    <property type="entry name" value="NSP1/NUP62"/>
</dbReference>
<evidence type="ECO:0000313" key="12">
    <source>
        <dbReference type="EMBL" id="RKP20217.1"/>
    </source>
</evidence>
<dbReference type="OMA" id="YHMAENI"/>
<dbReference type="EMBL" id="ML005096">
    <property type="protein sequence ID" value="RKP20217.1"/>
    <property type="molecule type" value="Genomic_DNA"/>
</dbReference>
<dbReference type="Gene3D" id="1.20.5.170">
    <property type="match status" value="1"/>
</dbReference>
<keyword evidence="5" id="KW-0653">Protein transport</keyword>
<evidence type="ECO:0000256" key="2">
    <source>
        <dbReference type="ARBA" id="ARBA00005911"/>
    </source>
</evidence>
<dbReference type="Proteomes" id="UP000030755">
    <property type="component" value="Unassembled WGS sequence"/>
</dbReference>
<dbReference type="GO" id="GO:0051028">
    <property type="term" value="P:mRNA transport"/>
    <property type="evidence" value="ECO:0007669"/>
    <property type="project" value="UniProtKB-KW"/>
</dbReference>
<feature type="coiled-coil region" evidence="9">
    <location>
        <begin position="63"/>
        <end position="132"/>
    </location>
</feature>
<keyword evidence="7" id="KW-0906">Nuclear pore complex</keyword>
<dbReference type="OrthoDB" id="344345at2759"/>
<comment type="similarity">
    <text evidence="2">Belongs to the nucleoporin NSP1/NUP62 family.</text>
</comment>
<keyword evidence="4" id="KW-0509">mRNA transport</keyword>
<name>A0A075APN0_ROZAC</name>
<keyword evidence="6" id="KW-0811">Translocation</keyword>
<dbReference type="Pfam" id="PF05064">
    <property type="entry name" value="Nsp1_C"/>
    <property type="match status" value="1"/>
</dbReference>
<evidence type="ECO:0000256" key="7">
    <source>
        <dbReference type="ARBA" id="ARBA00023132"/>
    </source>
</evidence>
<feature type="domain" description="Nucleoporin NSP1-like C-terminal" evidence="10">
    <location>
        <begin position="43"/>
        <end position="92"/>
    </location>
</feature>
<evidence type="ECO:0000256" key="5">
    <source>
        <dbReference type="ARBA" id="ARBA00022927"/>
    </source>
</evidence>
<evidence type="ECO:0000256" key="4">
    <source>
        <dbReference type="ARBA" id="ARBA00022816"/>
    </source>
</evidence>
<evidence type="ECO:0000313" key="11">
    <source>
        <dbReference type="EMBL" id="EPZ32104.1"/>
    </source>
</evidence>
<reference evidence="11 13" key="1">
    <citation type="journal article" date="2013" name="Curr. Biol.">
        <title>Shared signatures of parasitism and phylogenomics unite Cryptomycota and microsporidia.</title>
        <authorList>
            <person name="James T.Y."/>
            <person name="Pelin A."/>
            <person name="Bonen L."/>
            <person name="Ahrendt S."/>
            <person name="Sain D."/>
            <person name="Corradi N."/>
            <person name="Stajich J.E."/>
        </authorList>
    </citation>
    <scope>NUCLEOTIDE SEQUENCE [LARGE SCALE GENOMIC DNA]</scope>
    <source>
        <strain evidence="11">CSF55</strain>
        <strain evidence="11">CSF55</strain>
    </source>
</reference>
<keyword evidence="13" id="KW-1185">Reference proteome</keyword>
<evidence type="ECO:0000259" key="10">
    <source>
        <dbReference type="Pfam" id="PF05064"/>
    </source>
</evidence>
<dbReference type="GO" id="GO:0006606">
    <property type="term" value="P:protein import into nucleus"/>
    <property type="evidence" value="ECO:0007669"/>
    <property type="project" value="TreeGrafter"/>
</dbReference>
<sequence>MKPADSTQQAFSKNKSLEEIVTELQSELESHAKYFHRQASLLAALNDNVLQAEATQKMINHNLEYIESQQNDLSNVLDALEKNITTLNIPSTAVDEQRQKIYSLAEDINKQLNEMSDQMNTVIHQVNSLNDQSDDPVLEIVKILNYHLESLNWIDKATIDLRQKLVASQK</sequence>
<evidence type="ECO:0000313" key="13">
    <source>
        <dbReference type="Proteomes" id="UP000030755"/>
    </source>
</evidence>
<comment type="subcellular location">
    <subcellularLocation>
        <location evidence="1">Nucleus</location>
        <location evidence="1">Nuclear pore complex</location>
    </subcellularLocation>
</comment>
<evidence type="ECO:0000313" key="14">
    <source>
        <dbReference type="Proteomes" id="UP000281549"/>
    </source>
</evidence>
<dbReference type="HOGENOM" id="CLU_025936_2_0_1"/>
<dbReference type="PANTHER" id="PTHR12084">
    <property type="entry name" value="NUCLEAR PORE GLYCOPROTEIN P62-RELATED"/>
    <property type="match status" value="1"/>
</dbReference>
<reference evidence="12" key="3">
    <citation type="submission" date="2018-08" db="EMBL/GenBank/DDBJ databases">
        <title>Leveraging single-cell genomics to expand the Fungal Tree of Life.</title>
        <authorList>
            <consortium name="DOE Joint Genome Institute"/>
            <person name="Ahrendt S.R."/>
            <person name="Quandt C.A."/>
            <person name="Ciobanu D."/>
            <person name="Clum A."/>
            <person name="Salamov A."/>
            <person name="Andreopoulos B."/>
            <person name="Cheng J.-F."/>
            <person name="Woyke T."/>
            <person name="Pelin A."/>
            <person name="Henrissat B."/>
            <person name="Reynolds N."/>
            <person name="Benny G.L."/>
            <person name="Smith M.E."/>
            <person name="James T.Y."/>
            <person name="Grigoriev I.V."/>
        </authorList>
    </citation>
    <scope>NUCLEOTIDE SEQUENCE</scope>
    <source>
        <strain evidence="12">CSF55</strain>
    </source>
</reference>
<dbReference type="GO" id="GO:0006405">
    <property type="term" value="P:RNA export from nucleus"/>
    <property type="evidence" value="ECO:0007669"/>
    <property type="project" value="TreeGrafter"/>
</dbReference>
<evidence type="ECO:0000256" key="9">
    <source>
        <dbReference type="SAM" id="Coils"/>
    </source>
</evidence>
<dbReference type="GO" id="GO:0017056">
    <property type="term" value="F:structural constituent of nuclear pore"/>
    <property type="evidence" value="ECO:0007669"/>
    <property type="project" value="InterPro"/>
</dbReference>
<protein>
    <submittedName>
        <fullName evidence="11">Nucleoporin NSP1/NUP62 domain-containing protein</fullName>
    </submittedName>
</protein>
<keyword evidence="3" id="KW-0813">Transport</keyword>
<evidence type="ECO:0000256" key="8">
    <source>
        <dbReference type="ARBA" id="ARBA00023242"/>
    </source>
</evidence>
<dbReference type="AlphaFoldDB" id="A0A075APN0"/>
<dbReference type="GO" id="GO:0044613">
    <property type="term" value="C:nuclear pore central transport channel"/>
    <property type="evidence" value="ECO:0007669"/>
    <property type="project" value="TreeGrafter"/>
</dbReference>
<dbReference type="InterPro" id="IPR007758">
    <property type="entry name" value="Nucleoporin_NSP1_C"/>
</dbReference>
<dbReference type="PANTHER" id="PTHR12084:SF0">
    <property type="entry name" value="NUCLEAR PORE GLYCOPROTEIN P62"/>
    <property type="match status" value="1"/>
</dbReference>
<dbReference type="Proteomes" id="UP000281549">
    <property type="component" value="Unassembled WGS sequence"/>
</dbReference>
<accession>A0A075APN0</accession>
<evidence type="ECO:0000256" key="3">
    <source>
        <dbReference type="ARBA" id="ARBA00022448"/>
    </source>
</evidence>
<dbReference type="STRING" id="988480.A0A075APN0"/>
<dbReference type="EMBL" id="KE561184">
    <property type="protein sequence ID" value="EPZ32104.1"/>
    <property type="molecule type" value="Genomic_DNA"/>
</dbReference>
<evidence type="ECO:0000256" key="6">
    <source>
        <dbReference type="ARBA" id="ARBA00023010"/>
    </source>
</evidence>
<proteinExistence type="inferred from homology"/>
<dbReference type="GO" id="GO:0005543">
    <property type="term" value="F:phospholipid binding"/>
    <property type="evidence" value="ECO:0007669"/>
    <property type="project" value="TreeGrafter"/>
</dbReference>
<evidence type="ECO:0000256" key="1">
    <source>
        <dbReference type="ARBA" id="ARBA00004567"/>
    </source>
</evidence>
<reference evidence="14" key="2">
    <citation type="journal article" date="2018" name="Nat. Microbiol.">
        <title>Leveraging single-cell genomics to expand the fungal tree of life.</title>
        <authorList>
            <person name="Ahrendt S.R."/>
            <person name="Quandt C.A."/>
            <person name="Ciobanu D."/>
            <person name="Clum A."/>
            <person name="Salamov A."/>
            <person name="Andreopoulos B."/>
            <person name="Cheng J.F."/>
            <person name="Woyke T."/>
            <person name="Pelin A."/>
            <person name="Henrissat B."/>
            <person name="Reynolds N.K."/>
            <person name="Benny G.L."/>
            <person name="Smith M.E."/>
            <person name="James T.Y."/>
            <person name="Grigoriev I.V."/>
        </authorList>
    </citation>
    <scope>NUCLEOTIDE SEQUENCE [LARGE SCALE GENOMIC DNA]</scope>
    <source>
        <strain evidence="14">CSF55</strain>
    </source>
</reference>
<keyword evidence="8" id="KW-0539">Nucleus</keyword>
<organism evidence="11 13">
    <name type="scientific">Rozella allomycis (strain CSF55)</name>
    <dbReference type="NCBI Taxonomy" id="988480"/>
    <lineage>
        <taxon>Eukaryota</taxon>
        <taxon>Fungi</taxon>
        <taxon>Fungi incertae sedis</taxon>
        <taxon>Cryptomycota</taxon>
        <taxon>Cryptomycota incertae sedis</taxon>
        <taxon>Rozella</taxon>
    </lineage>
</organism>